<protein>
    <submittedName>
        <fullName evidence="2">DsbA family oxidoreductase</fullName>
    </submittedName>
</protein>
<dbReference type="PANTHER" id="PTHR13887:SF41">
    <property type="entry name" value="THIOREDOXIN SUPERFAMILY PROTEIN"/>
    <property type="match status" value="1"/>
</dbReference>
<reference evidence="2 3" key="1">
    <citation type="submission" date="2019-03" db="EMBL/GenBank/DDBJ databases">
        <title>Complete Genome Sequence of Paraburkholderia dipogonis ICMP 19430T, a Nitrogen-fixing Symbiont of the South African Invasive Legume Dipogon lignosus in New Zealand.</title>
        <authorList>
            <person name="De Meyer S.E."/>
        </authorList>
    </citation>
    <scope>NUCLEOTIDE SEQUENCE [LARGE SCALE GENOMIC DNA]</scope>
    <source>
        <strain evidence="2 3">ICMP 19430</strain>
    </source>
</reference>
<dbReference type="EMBL" id="SNVI01000002">
    <property type="protein sequence ID" value="TFE42004.1"/>
    <property type="molecule type" value="Genomic_DNA"/>
</dbReference>
<dbReference type="InterPro" id="IPR001853">
    <property type="entry name" value="DSBA-like_thioredoxin_dom"/>
</dbReference>
<evidence type="ECO:0000313" key="3">
    <source>
        <dbReference type="Proteomes" id="UP000297385"/>
    </source>
</evidence>
<organism evidence="2 3">
    <name type="scientific">Paraburkholderia dipogonis</name>
    <dbReference type="NCBI Taxonomy" id="1211383"/>
    <lineage>
        <taxon>Bacteria</taxon>
        <taxon>Pseudomonadati</taxon>
        <taxon>Pseudomonadota</taxon>
        <taxon>Betaproteobacteria</taxon>
        <taxon>Burkholderiales</taxon>
        <taxon>Burkholderiaceae</taxon>
        <taxon>Paraburkholderia</taxon>
    </lineage>
</organism>
<dbReference type="Proteomes" id="UP000297385">
    <property type="component" value="Unassembled WGS sequence"/>
</dbReference>
<dbReference type="RefSeq" id="WP_134465280.1">
    <property type="nucleotide sequence ID" value="NZ_JBHMFL010000100.1"/>
</dbReference>
<dbReference type="GeneID" id="97310867"/>
<dbReference type="AlphaFoldDB" id="A0A4Y8MX40"/>
<dbReference type="Gene3D" id="3.40.30.10">
    <property type="entry name" value="Glutaredoxin"/>
    <property type="match status" value="1"/>
</dbReference>
<feature type="domain" description="DSBA-like thioredoxin" evidence="1">
    <location>
        <begin position="6"/>
        <end position="208"/>
    </location>
</feature>
<proteinExistence type="predicted"/>
<sequence length="237" mass="25497">MGRPIVKVTSDFICPWCWIGHRNLKSALAQVDAGHQPEIAYVPFELNPSLQPRGVDRKEYRTTKFGSWNRSLLMDADVTAAGKAVGAEFNYEKVTVTPNTLLAHRLMVFAQRKGDAKGAEALFEGIFAAYFSRGENIGLVDVLVEVAIGVGFDGGEVRVFLLSDEGKAEVVAKEMDAQQDGVRGVPSFIIGQSRIQGAQPPSVLKDAISSEARKAEPDSANGIEANGCENGSCQLIG</sequence>
<evidence type="ECO:0000313" key="2">
    <source>
        <dbReference type="EMBL" id="TFE42004.1"/>
    </source>
</evidence>
<dbReference type="PANTHER" id="PTHR13887">
    <property type="entry name" value="GLUTATHIONE S-TRANSFERASE KAPPA"/>
    <property type="match status" value="1"/>
</dbReference>
<evidence type="ECO:0000259" key="1">
    <source>
        <dbReference type="Pfam" id="PF01323"/>
    </source>
</evidence>
<dbReference type="CDD" id="cd03024">
    <property type="entry name" value="DsbA_FrnE"/>
    <property type="match status" value="1"/>
</dbReference>
<name>A0A4Y8MX40_9BURK</name>
<accession>A0A4Y8MX40</accession>
<dbReference type="Pfam" id="PF01323">
    <property type="entry name" value="DSBA"/>
    <property type="match status" value="1"/>
</dbReference>
<comment type="caution">
    <text evidence="2">The sequence shown here is derived from an EMBL/GenBank/DDBJ whole genome shotgun (WGS) entry which is preliminary data.</text>
</comment>
<dbReference type="InterPro" id="IPR036249">
    <property type="entry name" value="Thioredoxin-like_sf"/>
</dbReference>
<dbReference type="SUPFAM" id="SSF52833">
    <property type="entry name" value="Thioredoxin-like"/>
    <property type="match status" value="1"/>
</dbReference>
<gene>
    <name evidence="2" type="ORF">E2553_35900</name>
</gene>
<dbReference type="GO" id="GO:0016491">
    <property type="term" value="F:oxidoreductase activity"/>
    <property type="evidence" value="ECO:0007669"/>
    <property type="project" value="InterPro"/>
</dbReference>